<reference evidence="1 2" key="1">
    <citation type="submission" date="2016-06" db="EMBL/GenBank/DDBJ databases">
        <authorList>
            <person name="Kjaerup R.B."/>
            <person name="Dalgaard T.S."/>
            <person name="Juul-Madsen H.R."/>
        </authorList>
    </citation>
    <scope>NUCLEOTIDE SEQUENCE [LARGE SCALE GENOMIC DNA]</scope>
    <source>
        <strain evidence="1 2">1081914.2</strain>
    </source>
</reference>
<dbReference type="Proteomes" id="UP000093795">
    <property type="component" value="Unassembled WGS sequence"/>
</dbReference>
<dbReference type="OrthoDB" id="4479510at2"/>
<dbReference type="RefSeq" id="WP_065119436.1">
    <property type="nucleotide sequence ID" value="NZ_LZKQ01000045.1"/>
</dbReference>
<gene>
    <name evidence="1" type="ORF">A9X01_12625</name>
</gene>
<evidence type="ECO:0000313" key="2">
    <source>
        <dbReference type="Proteomes" id="UP000093795"/>
    </source>
</evidence>
<accession>A0A1A3CVW7</accession>
<name>A0A1A3CVW7_MYCAS</name>
<dbReference type="STRING" id="1790.A5645_08880"/>
<organism evidence="1 2">
    <name type="scientific">Mycobacterium asiaticum</name>
    <dbReference type="NCBI Taxonomy" id="1790"/>
    <lineage>
        <taxon>Bacteria</taxon>
        <taxon>Bacillati</taxon>
        <taxon>Actinomycetota</taxon>
        <taxon>Actinomycetes</taxon>
        <taxon>Mycobacteriales</taxon>
        <taxon>Mycobacteriaceae</taxon>
        <taxon>Mycobacterium</taxon>
    </lineage>
</organism>
<dbReference type="eggNOG" id="ENOG5031F2Q">
    <property type="taxonomic scope" value="Bacteria"/>
</dbReference>
<dbReference type="AlphaFoldDB" id="A0A1A3CVW7"/>
<dbReference type="EMBL" id="LZKQ01000045">
    <property type="protein sequence ID" value="OBI90201.1"/>
    <property type="molecule type" value="Genomic_DNA"/>
</dbReference>
<comment type="caution">
    <text evidence="1">The sequence shown here is derived from an EMBL/GenBank/DDBJ whole genome shotgun (WGS) entry which is preliminary data.</text>
</comment>
<protein>
    <submittedName>
        <fullName evidence="1">ATPase</fullName>
    </submittedName>
</protein>
<proteinExistence type="predicted"/>
<sequence>MTVMADRSGGRSTPARQRVKTLTQAALNADKTVEQVEDVLDGLSTSLVELNKCLGSLNDTVERMEAGLNHLDRTLSSLDDLAKRLVVLLEPVEAIIERFDYVVGLGETMMTPLSATEHVVRGVLDRLRNRSVH</sequence>
<evidence type="ECO:0000313" key="1">
    <source>
        <dbReference type="EMBL" id="OBI90201.1"/>
    </source>
</evidence>